<proteinExistence type="predicted"/>
<evidence type="ECO:0000313" key="2">
    <source>
        <dbReference type="EMBL" id="SAL24808.1"/>
    </source>
</evidence>
<reference evidence="2" key="1">
    <citation type="submission" date="2016-01" db="EMBL/GenBank/DDBJ databases">
        <authorList>
            <person name="Peeters Charlotte."/>
        </authorList>
    </citation>
    <scope>NUCLEOTIDE SEQUENCE</scope>
    <source>
        <strain evidence="2">LMG 22936</strain>
    </source>
</reference>
<organism evidence="2 3">
    <name type="scientific">Caballeronia telluris</name>
    <dbReference type="NCBI Taxonomy" id="326475"/>
    <lineage>
        <taxon>Bacteria</taxon>
        <taxon>Pseudomonadati</taxon>
        <taxon>Pseudomonadota</taxon>
        <taxon>Betaproteobacteria</taxon>
        <taxon>Burkholderiales</taxon>
        <taxon>Burkholderiaceae</taxon>
        <taxon>Caballeronia</taxon>
    </lineage>
</organism>
<sequence length="197" mass="20240">MHNNAFNIVAGTMISLSPAFLSIALAAPSPAAALPATAINASAPMGGVEGVSVVETVGSIQAVNRTTREVMIGDRQGGRTKITVRPDAKYFAQLNAGDEVRVRMMRDVVVRFGRAAKGGAVAAAALTSMARSAPPVTVMADVVKVDQTSGVVQLKGPQGNLLNVQVHDRAKLAGVMPGTQVSLAYTEAVSVAVTPVH</sequence>
<feature type="chain" id="PRO_5011121168" description="DUF5666 domain-containing protein" evidence="1">
    <location>
        <begin position="34"/>
        <end position="197"/>
    </location>
</feature>
<keyword evidence="1" id="KW-0732">Signal</keyword>
<feature type="signal peptide" evidence="1">
    <location>
        <begin position="1"/>
        <end position="33"/>
    </location>
</feature>
<evidence type="ECO:0008006" key="4">
    <source>
        <dbReference type="Google" id="ProtNLM"/>
    </source>
</evidence>
<keyword evidence="3" id="KW-1185">Reference proteome</keyword>
<dbReference type="Proteomes" id="UP000054717">
    <property type="component" value="Unassembled WGS sequence"/>
</dbReference>
<dbReference type="RefSeq" id="WP_087629551.1">
    <property type="nucleotide sequence ID" value="NZ_FCNZ02000004.1"/>
</dbReference>
<accession>A0A158FY54</accession>
<dbReference type="STRING" id="326475.AWB66_01396"/>
<name>A0A158FY54_9BURK</name>
<dbReference type="AlphaFoldDB" id="A0A158FY54"/>
<gene>
    <name evidence="2" type="ORF">AWB66_01396</name>
</gene>
<comment type="caution">
    <text evidence="2">The sequence shown here is derived from an EMBL/GenBank/DDBJ whole genome shotgun (WGS) entry which is preliminary data.</text>
</comment>
<dbReference type="EMBL" id="FCNZ02000004">
    <property type="protein sequence ID" value="SAL24808.1"/>
    <property type="molecule type" value="Genomic_DNA"/>
</dbReference>
<evidence type="ECO:0000313" key="3">
    <source>
        <dbReference type="Proteomes" id="UP000054717"/>
    </source>
</evidence>
<evidence type="ECO:0000256" key="1">
    <source>
        <dbReference type="SAM" id="SignalP"/>
    </source>
</evidence>
<protein>
    <recommendedName>
        <fullName evidence="4">DUF5666 domain-containing protein</fullName>
    </recommendedName>
</protein>